<keyword evidence="3" id="KW-1185">Reference proteome</keyword>
<evidence type="ECO:0000313" key="3">
    <source>
        <dbReference type="Proteomes" id="UP001472866"/>
    </source>
</evidence>
<dbReference type="CDD" id="cd05403">
    <property type="entry name" value="NT_KNTase_like"/>
    <property type="match status" value="1"/>
</dbReference>
<dbReference type="AlphaFoldDB" id="A0AAX4PFI6"/>
<dbReference type="InterPro" id="IPR002934">
    <property type="entry name" value="Polymerase_NTP_transf_dom"/>
</dbReference>
<evidence type="ECO:0000313" key="2">
    <source>
        <dbReference type="EMBL" id="WZN64519.1"/>
    </source>
</evidence>
<dbReference type="EMBL" id="CP151510">
    <property type="protein sequence ID" value="WZN64519.1"/>
    <property type="molecule type" value="Genomic_DNA"/>
</dbReference>
<sequence length="649" mass="71390">MVKRVRRNRGNARASVAFVAAALAFVFFVGTLARRGVRDRAPLVPVVEQPVRVPKQALQNRLKEAESAPLGFKTESPADRSDLISNVYTPEVCATRLGSFLRSYDTGGKRREEFDCFAGYREGDRLSPGLAKELRNRRLQSFEYASKLTWRCSLHLPQPLNALREFSEQEASLLSKLQRVQGATKRSLFCHEVAMECERRVEGSADEGGGLIGQWSRGLVERNVADHFAKGADFLVLGSAARGEANAFSDLDLAVLLPDGRASDAERMEAASFFASVHERGAAEETRAGSRAWCYPSNIGTFLSPGSFEFVGTPRDVARMHEAVNSHTAEGRSTLRGIWQRAKPEQLARVRGEDMLRATTAKMMVVLANLYLATPWADSGEGEGRYQEYWRELCEGWSGFTSDVVVVAEGGEGDNVTTSVRLPQSSFLAAHQRVNMAGLVEHMRSNLNADRYSPKKTMIVIRAELYELLWRNQGGELFCKARPSGWLGKTTLELLSMLESSGAIERERAGRLRQTWLRAAAVLFVQSAVAWRHCVEGAKDAELGLEGLRLTYMDGGARVDEKALICEEGLLRRQLEADQALVEALQREGVGRLAEEVCGGGQAALAAGVSCLEAVSAVVRAVGYEGDVGVALDEAGRWEVDRPHHQEGR</sequence>
<accession>A0AAX4PFI6</accession>
<gene>
    <name evidence="2" type="ORF">HKI87_10g60760</name>
</gene>
<protein>
    <recommendedName>
        <fullName evidence="1">Polymerase nucleotidyl transferase domain-containing protein</fullName>
    </recommendedName>
</protein>
<dbReference type="GO" id="GO:0016779">
    <property type="term" value="F:nucleotidyltransferase activity"/>
    <property type="evidence" value="ECO:0007669"/>
    <property type="project" value="InterPro"/>
</dbReference>
<evidence type="ECO:0000259" key="1">
    <source>
        <dbReference type="Pfam" id="PF01909"/>
    </source>
</evidence>
<dbReference type="InterPro" id="IPR043519">
    <property type="entry name" value="NT_sf"/>
</dbReference>
<reference evidence="2 3" key="1">
    <citation type="submission" date="2024-03" db="EMBL/GenBank/DDBJ databases">
        <title>Complete genome sequence of the green alga Chloropicon roscoffensis RCC1871.</title>
        <authorList>
            <person name="Lemieux C."/>
            <person name="Pombert J.-F."/>
            <person name="Otis C."/>
            <person name="Turmel M."/>
        </authorList>
    </citation>
    <scope>NUCLEOTIDE SEQUENCE [LARGE SCALE GENOMIC DNA]</scope>
    <source>
        <strain evidence="2 3">RCC1871</strain>
    </source>
</reference>
<feature type="domain" description="Polymerase nucleotidyl transferase" evidence="1">
    <location>
        <begin position="229"/>
        <end position="269"/>
    </location>
</feature>
<name>A0AAX4PFI6_9CHLO</name>
<proteinExistence type="predicted"/>
<dbReference type="Proteomes" id="UP001472866">
    <property type="component" value="Chromosome 10"/>
</dbReference>
<organism evidence="2 3">
    <name type="scientific">Chloropicon roscoffensis</name>
    <dbReference type="NCBI Taxonomy" id="1461544"/>
    <lineage>
        <taxon>Eukaryota</taxon>
        <taxon>Viridiplantae</taxon>
        <taxon>Chlorophyta</taxon>
        <taxon>Chloropicophyceae</taxon>
        <taxon>Chloropicales</taxon>
        <taxon>Chloropicaceae</taxon>
        <taxon>Chloropicon</taxon>
    </lineage>
</organism>
<dbReference type="SUPFAM" id="SSF81301">
    <property type="entry name" value="Nucleotidyltransferase"/>
    <property type="match status" value="1"/>
</dbReference>
<dbReference type="Pfam" id="PF01909">
    <property type="entry name" value="NTP_transf_2"/>
    <property type="match status" value="1"/>
</dbReference>